<dbReference type="EMBL" id="BAAAMU010000066">
    <property type="protein sequence ID" value="GAA1662457.1"/>
    <property type="molecule type" value="Genomic_DNA"/>
</dbReference>
<dbReference type="Proteomes" id="UP001500064">
    <property type="component" value="Unassembled WGS sequence"/>
</dbReference>
<accession>A0ABN2FZ56</accession>
<protein>
    <recommendedName>
        <fullName evidence="4">MarR family transcriptional regulator</fullName>
    </recommendedName>
</protein>
<comment type="caution">
    <text evidence="2">The sequence shown here is derived from an EMBL/GenBank/DDBJ whole genome shotgun (WGS) entry which is preliminary data.</text>
</comment>
<dbReference type="RefSeq" id="WP_346110882.1">
    <property type="nucleotide sequence ID" value="NZ_BAAAMU010000066.1"/>
</dbReference>
<evidence type="ECO:0000256" key="1">
    <source>
        <dbReference type="SAM" id="MobiDB-lite"/>
    </source>
</evidence>
<evidence type="ECO:0000313" key="3">
    <source>
        <dbReference type="Proteomes" id="UP001500064"/>
    </source>
</evidence>
<sequence>MAVLAGEELDSASDDALRLQLTQRGQRYVLTARRTADGGLQIELNGRDADGGQVAELSGHLPAADLGLLVDLVKLLKGRCGQGNESTGSLVEQQKLVHAAAYRGWSDEQDDELRQLASQPGASVKAIAAALERSEGAIRSRLRRLRDRDAAAPDGDRAISGAVKAPDDELAAE</sequence>
<keyword evidence="3" id="KW-1185">Reference proteome</keyword>
<feature type="compositionally biased region" description="Basic and acidic residues" evidence="1">
    <location>
        <begin position="146"/>
        <end position="157"/>
    </location>
</feature>
<name>A0ABN2FZ56_9ACTN</name>
<evidence type="ECO:0000313" key="2">
    <source>
        <dbReference type="EMBL" id="GAA1662457.1"/>
    </source>
</evidence>
<gene>
    <name evidence="2" type="ORF">GCM10009733_070110</name>
</gene>
<proteinExistence type="predicted"/>
<reference evidence="2 3" key="1">
    <citation type="journal article" date="2019" name="Int. J. Syst. Evol. Microbiol.">
        <title>The Global Catalogue of Microorganisms (GCM) 10K type strain sequencing project: providing services to taxonomists for standard genome sequencing and annotation.</title>
        <authorList>
            <consortium name="The Broad Institute Genomics Platform"/>
            <consortium name="The Broad Institute Genome Sequencing Center for Infectious Disease"/>
            <person name="Wu L."/>
            <person name="Ma J."/>
        </authorList>
    </citation>
    <scope>NUCLEOTIDE SEQUENCE [LARGE SCALE GENOMIC DNA]</scope>
    <source>
        <strain evidence="2 3">JCM 13929</strain>
    </source>
</reference>
<organism evidence="2 3">
    <name type="scientific">Nonomuraea maheshkhaliensis</name>
    <dbReference type="NCBI Taxonomy" id="419590"/>
    <lineage>
        <taxon>Bacteria</taxon>
        <taxon>Bacillati</taxon>
        <taxon>Actinomycetota</taxon>
        <taxon>Actinomycetes</taxon>
        <taxon>Streptosporangiales</taxon>
        <taxon>Streptosporangiaceae</taxon>
        <taxon>Nonomuraea</taxon>
    </lineage>
</organism>
<feature type="region of interest" description="Disordered" evidence="1">
    <location>
        <begin position="145"/>
        <end position="173"/>
    </location>
</feature>
<evidence type="ECO:0008006" key="4">
    <source>
        <dbReference type="Google" id="ProtNLM"/>
    </source>
</evidence>